<keyword evidence="5 12" id="KW-0812">Transmembrane</keyword>
<keyword evidence="6 13" id="KW-0732">Signal</keyword>
<evidence type="ECO:0000256" key="10">
    <source>
        <dbReference type="ARBA" id="ARBA00030078"/>
    </source>
</evidence>
<feature type="transmembrane region" description="Helical" evidence="12">
    <location>
        <begin position="195"/>
        <end position="218"/>
    </location>
</feature>
<evidence type="ECO:0000256" key="3">
    <source>
        <dbReference type="ARBA" id="ARBA00004922"/>
    </source>
</evidence>
<dbReference type="EMBL" id="CAJVPL010000566">
    <property type="protein sequence ID" value="CAG8510420.1"/>
    <property type="molecule type" value="Genomic_DNA"/>
</dbReference>
<comment type="similarity">
    <text evidence="4">Belongs to the SWP1 family.</text>
</comment>
<evidence type="ECO:0000313" key="17">
    <source>
        <dbReference type="Proteomes" id="UP000789831"/>
    </source>
</evidence>
<evidence type="ECO:0000256" key="4">
    <source>
        <dbReference type="ARBA" id="ARBA00009038"/>
    </source>
</evidence>
<feature type="transmembrane region" description="Helical" evidence="12">
    <location>
        <begin position="256"/>
        <end position="278"/>
    </location>
</feature>
<evidence type="ECO:0000259" key="15">
    <source>
        <dbReference type="Pfam" id="PF25147"/>
    </source>
</evidence>
<feature type="transmembrane region" description="Helical" evidence="12">
    <location>
        <begin position="230"/>
        <end position="250"/>
    </location>
</feature>
<dbReference type="OrthoDB" id="432292at2759"/>
<comment type="caution">
    <text evidence="16">The sequence shown here is derived from an EMBL/GenBank/DDBJ whole genome shotgun (WGS) entry which is preliminary data.</text>
</comment>
<name>A0A9N8ZW21_9GLOM</name>
<dbReference type="AlphaFoldDB" id="A0A9N8ZW21"/>
<evidence type="ECO:0000259" key="14">
    <source>
        <dbReference type="Pfam" id="PF23860"/>
    </source>
</evidence>
<dbReference type="Pfam" id="PF23860">
    <property type="entry name" value="Ribophorin_II_3rd"/>
    <property type="match status" value="1"/>
</dbReference>
<keyword evidence="7" id="KW-0256">Endoplasmic reticulum</keyword>
<dbReference type="InterPro" id="IPR056790">
    <property type="entry name" value="Ribophorin_II_C"/>
</dbReference>
<proteinExistence type="inferred from homology"/>
<dbReference type="Proteomes" id="UP000789831">
    <property type="component" value="Unassembled WGS sequence"/>
</dbReference>
<reference evidence="16" key="1">
    <citation type="submission" date="2021-06" db="EMBL/GenBank/DDBJ databases">
        <authorList>
            <person name="Kallberg Y."/>
            <person name="Tangrot J."/>
            <person name="Rosling A."/>
        </authorList>
    </citation>
    <scope>NUCLEOTIDE SEQUENCE</scope>
    <source>
        <strain evidence="16">MT106</strain>
    </source>
</reference>
<dbReference type="GO" id="GO:0008250">
    <property type="term" value="C:oligosaccharyltransferase complex"/>
    <property type="evidence" value="ECO:0007669"/>
    <property type="project" value="InterPro"/>
</dbReference>
<evidence type="ECO:0000256" key="6">
    <source>
        <dbReference type="ARBA" id="ARBA00022729"/>
    </source>
</evidence>
<comment type="pathway">
    <text evidence="3">Protein modification; protein glycosylation.</text>
</comment>
<evidence type="ECO:0000256" key="2">
    <source>
        <dbReference type="ARBA" id="ARBA00004477"/>
    </source>
</evidence>
<dbReference type="GO" id="GO:0006487">
    <property type="term" value="P:protein N-linked glycosylation"/>
    <property type="evidence" value="ECO:0007669"/>
    <property type="project" value="TreeGrafter"/>
</dbReference>
<dbReference type="PANTHER" id="PTHR12640:SF0">
    <property type="entry name" value="DOLICHYL-DIPHOSPHOOLIGOSACCHARIDE--PROTEIN GLYCOSYLTRANSFERASE SUBUNIT 2"/>
    <property type="match status" value="1"/>
</dbReference>
<dbReference type="PANTHER" id="PTHR12640">
    <property type="entry name" value="RIBOPHORIN II"/>
    <property type="match status" value="1"/>
</dbReference>
<evidence type="ECO:0000256" key="1">
    <source>
        <dbReference type="ARBA" id="ARBA00002791"/>
    </source>
</evidence>
<evidence type="ECO:0000256" key="9">
    <source>
        <dbReference type="ARBA" id="ARBA00023136"/>
    </source>
</evidence>
<evidence type="ECO:0000256" key="5">
    <source>
        <dbReference type="ARBA" id="ARBA00022692"/>
    </source>
</evidence>
<comment type="subcellular location">
    <subcellularLocation>
        <location evidence="2">Endoplasmic reticulum membrane</location>
        <topology evidence="2">Multi-pass membrane protein</topology>
    </subcellularLocation>
</comment>
<feature type="signal peptide" evidence="13">
    <location>
        <begin position="1"/>
        <end position="22"/>
    </location>
</feature>
<feature type="domain" description="Ribophorin II third" evidence="14">
    <location>
        <begin position="36"/>
        <end position="159"/>
    </location>
</feature>
<keyword evidence="8 12" id="KW-1133">Transmembrane helix</keyword>
<keyword evidence="9 12" id="KW-0472">Membrane</keyword>
<dbReference type="Pfam" id="PF25147">
    <property type="entry name" value="Ribophorin_II_C"/>
    <property type="match status" value="1"/>
</dbReference>
<dbReference type="InterPro" id="IPR055374">
    <property type="entry name" value="Ribophorin_II_3rd"/>
</dbReference>
<keyword evidence="17" id="KW-1185">Reference proteome</keyword>
<sequence length="290" mass="32710">MKNTSNFFRVLWLFFLLVLSLGIFVKSEESDFAIKDVKIAVTDGEGVRKLSQNLAYPTPLSEILKLNQDDNLKMILTIKDAKTDKPIKPHQAFLSFTNKEKGSQVALIVQIRDNGKARVELDMKSAPTELLLGPADYEVDLIIGTFSRSNSIKYQIGKAHIDVPEKTLPPPLLVYGPRPEILHIFGNPERLPPMWLSYGFVLIAIAPWISLIISWSYLDVNLSFLTGAPNISSISFLVSLVAIEILFYNYWTHLNIFQTLSWLTGLSLLAFFTGQRALSDIQGWRLKGLR</sequence>
<evidence type="ECO:0000256" key="7">
    <source>
        <dbReference type="ARBA" id="ARBA00022824"/>
    </source>
</evidence>
<evidence type="ECO:0000256" key="13">
    <source>
        <dbReference type="SAM" id="SignalP"/>
    </source>
</evidence>
<feature type="domain" description="Ribophorin II C-terminal" evidence="15">
    <location>
        <begin position="185"/>
        <end position="285"/>
    </location>
</feature>
<accession>A0A9N8ZW21</accession>
<evidence type="ECO:0000256" key="11">
    <source>
        <dbReference type="ARBA" id="ARBA00032139"/>
    </source>
</evidence>
<evidence type="ECO:0000256" key="12">
    <source>
        <dbReference type="SAM" id="Phobius"/>
    </source>
</evidence>
<organism evidence="16 17">
    <name type="scientific">Ambispora gerdemannii</name>
    <dbReference type="NCBI Taxonomy" id="144530"/>
    <lineage>
        <taxon>Eukaryota</taxon>
        <taxon>Fungi</taxon>
        <taxon>Fungi incertae sedis</taxon>
        <taxon>Mucoromycota</taxon>
        <taxon>Glomeromycotina</taxon>
        <taxon>Glomeromycetes</taxon>
        <taxon>Archaeosporales</taxon>
        <taxon>Ambisporaceae</taxon>
        <taxon>Ambispora</taxon>
    </lineage>
</organism>
<evidence type="ECO:0000256" key="8">
    <source>
        <dbReference type="ARBA" id="ARBA00022989"/>
    </source>
</evidence>
<dbReference type="InterPro" id="IPR008814">
    <property type="entry name" value="Swp1"/>
</dbReference>
<comment type="function">
    <text evidence="1">Subunit of the oligosaccharyl transferase (OST) complex that catalyzes the initial transfer of a defined glycan (Glc(3)Man(9)GlcNAc(2) in eukaryotes) from the lipid carrier dolichol-pyrophosphate to an asparagine residue within an Asn-X-Ser/Thr consensus motif in nascent polypeptide chains, the first step in protein N-glycosylation. N-glycosylation occurs cotranslationally and the complex associates with the Sec61 complex at the channel-forming translocon complex that mediates protein translocation across the endoplasmic reticulum (ER). All subunits are required for a maximal enzyme activity.</text>
</comment>
<evidence type="ECO:0000313" key="16">
    <source>
        <dbReference type="EMBL" id="CAG8510420.1"/>
    </source>
</evidence>
<protein>
    <recommendedName>
        <fullName evidence="11">Ribophorin II</fullName>
    </recommendedName>
    <alternativeName>
        <fullName evidence="10">Ribophorin-2</fullName>
    </alternativeName>
</protein>
<feature type="chain" id="PRO_5044201102" description="Ribophorin II" evidence="13">
    <location>
        <begin position="23"/>
        <end position="290"/>
    </location>
</feature>
<gene>
    <name evidence="16" type="ORF">AGERDE_LOCUS4713</name>
</gene>